<organism evidence="1 2">
    <name type="scientific">Schizophyllum amplum</name>
    <dbReference type="NCBI Taxonomy" id="97359"/>
    <lineage>
        <taxon>Eukaryota</taxon>
        <taxon>Fungi</taxon>
        <taxon>Dikarya</taxon>
        <taxon>Basidiomycota</taxon>
        <taxon>Agaricomycotina</taxon>
        <taxon>Agaricomycetes</taxon>
        <taxon>Agaricomycetidae</taxon>
        <taxon>Agaricales</taxon>
        <taxon>Schizophyllaceae</taxon>
        <taxon>Schizophyllum</taxon>
    </lineage>
</organism>
<gene>
    <name evidence="1" type="ORF">BD626DRAFT_488410</name>
</gene>
<proteinExistence type="predicted"/>
<keyword evidence="2" id="KW-1185">Reference proteome</keyword>
<dbReference type="Proteomes" id="UP000320762">
    <property type="component" value="Unassembled WGS sequence"/>
</dbReference>
<evidence type="ECO:0000313" key="2">
    <source>
        <dbReference type="Proteomes" id="UP000320762"/>
    </source>
</evidence>
<protein>
    <recommendedName>
        <fullName evidence="3">Protein kinase domain-containing protein</fullName>
    </recommendedName>
</protein>
<name>A0A550CKQ2_9AGAR</name>
<dbReference type="SUPFAM" id="SSF56112">
    <property type="entry name" value="Protein kinase-like (PK-like)"/>
    <property type="match status" value="1"/>
</dbReference>
<accession>A0A550CKQ2</accession>
<dbReference type="OrthoDB" id="2817141at2759"/>
<evidence type="ECO:0008006" key="3">
    <source>
        <dbReference type="Google" id="ProtNLM"/>
    </source>
</evidence>
<sequence>MPQQPLLGGKPGVVIKFAGADSAIILRPIKYGRKGIDENCFHTLPEARLITTLPRIRDRTLPFEEYSTSCNKWFSRSALIFPAETKRSHPSAPRQRFALKVAFNVETGHLGDCFRENFRREALFYHQHLNKLQGIAVPKHYGVWFGRTSWGATVACAIMEWAGEPYVRAVVDPRLERADRRLNIMQSLKAVHDIGCVHNDLIDKEYRHLLYDREREKAFIIDFSTAERHRCHLNMEMKPYTTPPAPHIFGCNELHNIAVIVRFFGMGASFGPEADPEVQAANEKATQQYLMECATREADKQVAAIRAARLQASEARKRTVPTVAAIRVH</sequence>
<dbReference type="EMBL" id="VDMD01000005">
    <property type="protein sequence ID" value="TRM65327.1"/>
    <property type="molecule type" value="Genomic_DNA"/>
</dbReference>
<evidence type="ECO:0000313" key="1">
    <source>
        <dbReference type="EMBL" id="TRM65327.1"/>
    </source>
</evidence>
<reference evidence="1 2" key="1">
    <citation type="journal article" date="2019" name="New Phytol.">
        <title>Comparative genomics reveals unique wood-decay strategies and fruiting body development in the Schizophyllaceae.</title>
        <authorList>
            <person name="Almasi E."/>
            <person name="Sahu N."/>
            <person name="Krizsan K."/>
            <person name="Balint B."/>
            <person name="Kovacs G.M."/>
            <person name="Kiss B."/>
            <person name="Cseklye J."/>
            <person name="Drula E."/>
            <person name="Henrissat B."/>
            <person name="Nagy I."/>
            <person name="Chovatia M."/>
            <person name="Adam C."/>
            <person name="LaButti K."/>
            <person name="Lipzen A."/>
            <person name="Riley R."/>
            <person name="Grigoriev I.V."/>
            <person name="Nagy L.G."/>
        </authorList>
    </citation>
    <scope>NUCLEOTIDE SEQUENCE [LARGE SCALE GENOMIC DNA]</scope>
    <source>
        <strain evidence="1 2">NL-1724</strain>
    </source>
</reference>
<dbReference type="InterPro" id="IPR011009">
    <property type="entry name" value="Kinase-like_dom_sf"/>
</dbReference>
<dbReference type="AlphaFoldDB" id="A0A550CKQ2"/>
<comment type="caution">
    <text evidence="1">The sequence shown here is derived from an EMBL/GenBank/DDBJ whole genome shotgun (WGS) entry which is preliminary data.</text>
</comment>